<dbReference type="KEGG" id="rga:RGR602_CH01793"/>
<evidence type="ECO:0000259" key="2">
    <source>
        <dbReference type="Pfam" id="PF12200"/>
    </source>
</evidence>
<gene>
    <name evidence="3" type="ORF">RGR602_CH01793</name>
</gene>
<accession>A0A0B4X1Q8</accession>
<keyword evidence="4" id="KW-1185">Reference proteome</keyword>
<dbReference type="HOGENOM" id="CLU_114097_1_0_5"/>
<dbReference type="InterPro" id="IPR022016">
    <property type="entry name" value="DUF3597"/>
</dbReference>
<dbReference type="EMBL" id="CP006877">
    <property type="protein sequence ID" value="AJD41126.1"/>
    <property type="molecule type" value="Genomic_DNA"/>
</dbReference>
<feature type="region of interest" description="Disordered" evidence="1">
    <location>
        <begin position="22"/>
        <end position="53"/>
    </location>
</feature>
<name>A0A0B4X1Q8_9HYPH</name>
<dbReference type="SUPFAM" id="SSF158634">
    <property type="entry name" value="RPA2825-like"/>
    <property type="match status" value="1"/>
</dbReference>
<evidence type="ECO:0000313" key="4">
    <source>
        <dbReference type="Proteomes" id="UP000031368"/>
    </source>
</evidence>
<evidence type="ECO:0000256" key="1">
    <source>
        <dbReference type="SAM" id="MobiDB-lite"/>
    </source>
</evidence>
<feature type="compositionally biased region" description="Low complexity" evidence="1">
    <location>
        <begin position="36"/>
        <end position="53"/>
    </location>
</feature>
<organism evidence="3 4">
    <name type="scientific">Rhizobium gallicum bv. gallicum R602sp</name>
    <dbReference type="NCBI Taxonomy" id="1041138"/>
    <lineage>
        <taxon>Bacteria</taxon>
        <taxon>Pseudomonadati</taxon>
        <taxon>Pseudomonadota</taxon>
        <taxon>Alphaproteobacteria</taxon>
        <taxon>Hyphomicrobiales</taxon>
        <taxon>Rhizobiaceae</taxon>
        <taxon>Rhizobium/Agrobacterium group</taxon>
        <taxon>Rhizobium</taxon>
    </lineage>
</organism>
<evidence type="ECO:0000313" key="3">
    <source>
        <dbReference type="EMBL" id="AJD41126.1"/>
    </source>
</evidence>
<dbReference type="RefSeq" id="WP_039844788.1">
    <property type="nucleotide sequence ID" value="NZ_CP006877.1"/>
</dbReference>
<sequence>MGIFDKIKNAIFGGEAQAAPVTEAASAPKMEPAQRPAAPSAAPSATPTTSPATATVDIVPILDAAVKKSGQKLDWRHSIVDLMKAVGMDASLSERKELAAELGYSGDTGDSAKMNMFLHKALMKKLSENGGKVPADLMD</sequence>
<dbReference type="AlphaFoldDB" id="A0A0B4X1Q8"/>
<dbReference type="Proteomes" id="UP000031368">
    <property type="component" value="Chromosome"/>
</dbReference>
<protein>
    <recommendedName>
        <fullName evidence="2">DUF3597 domain-containing protein</fullName>
    </recommendedName>
</protein>
<reference evidence="3 4" key="1">
    <citation type="submission" date="2013-11" db="EMBL/GenBank/DDBJ databases">
        <title>Complete genome sequence of Rhizobium gallicum bv. gallicum R602.</title>
        <authorList>
            <person name="Bustos P."/>
            <person name="Santamaria R.I."/>
            <person name="Lozano L."/>
            <person name="Acosta J.L."/>
            <person name="Ormeno-Orrillo E."/>
            <person name="Rogel M.A."/>
            <person name="Romero D."/>
            <person name="Cevallos M.A."/>
            <person name="Martinez-Romero E."/>
            <person name="Gonzalez V."/>
        </authorList>
    </citation>
    <scope>NUCLEOTIDE SEQUENCE [LARGE SCALE GENOMIC DNA]</scope>
    <source>
        <strain evidence="3 4">R602</strain>
    </source>
</reference>
<feature type="domain" description="DUF3597" evidence="2">
    <location>
        <begin position="3"/>
        <end position="134"/>
    </location>
</feature>
<dbReference type="Pfam" id="PF12200">
    <property type="entry name" value="DUF3597"/>
    <property type="match status" value="1"/>
</dbReference>
<proteinExistence type="predicted"/>